<evidence type="ECO:0000313" key="3">
    <source>
        <dbReference type="EMBL" id="EHA51398.1"/>
    </source>
</evidence>
<dbReference type="OMA" id="SITHKHA"/>
<dbReference type="HOGENOM" id="CLU_831770_0_0_1"/>
<dbReference type="RefSeq" id="XP_003711205.1">
    <property type="nucleotide sequence ID" value="XM_003711157.1"/>
</dbReference>
<evidence type="ECO:0000259" key="2">
    <source>
        <dbReference type="Pfam" id="PF00753"/>
    </source>
</evidence>
<dbReference type="KEGG" id="mgr:MGG_09099"/>
<gene>
    <name evidence="3" type="ORF">MGG_09099</name>
</gene>
<proteinExistence type="predicted"/>
<feature type="compositionally biased region" description="Basic and acidic residues" evidence="1">
    <location>
        <begin position="210"/>
        <end position="220"/>
    </location>
</feature>
<dbReference type="STRING" id="242507.G4MZV4"/>
<dbReference type="eggNOG" id="KOG0813">
    <property type="taxonomic scope" value="Eukaryota"/>
</dbReference>
<feature type="region of interest" description="Disordered" evidence="1">
    <location>
        <begin position="196"/>
        <end position="228"/>
    </location>
</feature>
<dbReference type="InParanoid" id="G4MZV4"/>
<organism evidence="3 4">
    <name type="scientific">Pyricularia oryzae (strain 70-15 / ATCC MYA-4617 / FGSC 8958)</name>
    <name type="common">Rice blast fungus</name>
    <name type="synonym">Magnaporthe oryzae</name>
    <dbReference type="NCBI Taxonomy" id="242507"/>
    <lineage>
        <taxon>Eukaryota</taxon>
        <taxon>Fungi</taxon>
        <taxon>Dikarya</taxon>
        <taxon>Ascomycota</taxon>
        <taxon>Pezizomycotina</taxon>
        <taxon>Sordariomycetes</taxon>
        <taxon>Sordariomycetidae</taxon>
        <taxon>Magnaporthales</taxon>
        <taxon>Pyriculariaceae</taxon>
        <taxon>Pyricularia</taxon>
    </lineage>
</organism>
<evidence type="ECO:0000313" key="4">
    <source>
        <dbReference type="Proteomes" id="UP000009058"/>
    </source>
</evidence>
<dbReference type="Gene3D" id="3.60.15.10">
    <property type="entry name" value="Ribonuclease Z/Hydroxyacylglutathione hydrolase-like"/>
    <property type="match status" value="1"/>
</dbReference>
<dbReference type="AlphaFoldDB" id="G4MZV4"/>
<sequence length="334" mass="36024">MDRDNIRVDGMKVLSKIWMEFDSTLVIGSISGWPEEPDMREFLNKCSKLYGQIFDILDAGGIVKIKHRENLTCLETPNKSTTSSRAANSSGGFVRPAGSFDGVHFVGQSWVSVWVFDIGDGNNGVVLVDGLNNPGRRQGRGASGPGRVRVQGLRHQGRLISITHKHADHDGGLRYLQDTVGMPAYATKDVWEGALGRRSRRSQGAGAAVPERDPDGRELTGRSASSSLVVDNSQEHLAGFYSGDKIPAAAKAMGQQIASFQKFAAKTEKGADVPMSCHETQDNSIYDFDVMAAGAAATNSFVIGTRVYVRYLKTMSLCVRVKVARDEQGAAAAG</sequence>
<dbReference type="Pfam" id="PF00753">
    <property type="entry name" value="Lactamase_B"/>
    <property type="match status" value="1"/>
</dbReference>
<protein>
    <recommendedName>
        <fullName evidence="2">Metallo-beta-lactamase domain-containing protein</fullName>
    </recommendedName>
</protein>
<dbReference type="GeneID" id="2680018"/>
<dbReference type="InterPro" id="IPR001279">
    <property type="entry name" value="Metallo-B-lactamas"/>
</dbReference>
<name>G4MZV4_PYRO7</name>
<feature type="domain" description="Metallo-beta-lactamase" evidence="2">
    <location>
        <begin position="112"/>
        <end position="210"/>
    </location>
</feature>
<dbReference type="SUPFAM" id="SSF56281">
    <property type="entry name" value="Metallo-hydrolase/oxidoreductase"/>
    <property type="match status" value="1"/>
</dbReference>
<dbReference type="VEuPathDB" id="FungiDB:MGG_09099"/>
<dbReference type="InterPro" id="IPR036866">
    <property type="entry name" value="RibonucZ/Hydroxyglut_hydro"/>
</dbReference>
<reference evidence="3 4" key="1">
    <citation type="journal article" date="2005" name="Nature">
        <title>The genome sequence of the rice blast fungus Magnaporthe grisea.</title>
        <authorList>
            <person name="Dean R.A."/>
            <person name="Talbot N.J."/>
            <person name="Ebbole D.J."/>
            <person name="Farman M.L."/>
            <person name="Mitchell T.K."/>
            <person name="Orbach M.J."/>
            <person name="Thon M."/>
            <person name="Kulkarni R."/>
            <person name="Xu J.R."/>
            <person name="Pan H."/>
            <person name="Read N.D."/>
            <person name="Lee Y.H."/>
            <person name="Carbone I."/>
            <person name="Brown D."/>
            <person name="Oh Y.Y."/>
            <person name="Donofrio N."/>
            <person name="Jeong J.S."/>
            <person name="Soanes D.M."/>
            <person name="Djonovic S."/>
            <person name="Kolomiets E."/>
            <person name="Rehmeyer C."/>
            <person name="Li W."/>
            <person name="Harding M."/>
            <person name="Kim S."/>
            <person name="Lebrun M.H."/>
            <person name="Bohnert H."/>
            <person name="Coughlan S."/>
            <person name="Butler J."/>
            <person name="Calvo S."/>
            <person name="Ma L.J."/>
            <person name="Nicol R."/>
            <person name="Purcell S."/>
            <person name="Nusbaum C."/>
            <person name="Galagan J.E."/>
            <person name="Birren B.W."/>
        </authorList>
    </citation>
    <scope>NUCLEOTIDE SEQUENCE [LARGE SCALE GENOMIC DNA]</scope>
    <source>
        <strain evidence="4">70-15 / ATCC MYA-4617 / FGSC 8958</strain>
    </source>
</reference>
<reference key="2">
    <citation type="submission" date="2011-05" db="EMBL/GenBank/DDBJ databases">
        <title>The Genome Sequence of Magnaporthe oryzae 70-15.</title>
        <authorList>
            <consortium name="The Broad Institute Genome Sequencing Platform"/>
            <person name="Ma L.-J."/>
            <person name="Dead R."/>
            <person name="Young S.K."/>
            <person name="Zeng Q."/>
            <person name="Gargeya S."/>
            <person name="Fitzgerald M."/>
            <person name="Haas B."/>
            <person name="Abouelleil A."/>
            <person name="Alvarado L."/>
            <person name="Arachchi H.M."/>
            <person name="Berlin A."/>
            <person name="Brown A."/>
            <person name="Chapman S.B."/>
            <person name="Chen Z."/>
            <person name="Dunbar C."/>
            <person name="Freedman E."/>
            <person name="Gearin G."/>
            <person name="Gellesch M."/>
            <person name="Goldberg J."/>
            <person name="Griggs A."/>
            <person name="Gujja S."/>
            <person name="Heiman D."/>
            <person name="Howarth C."/>
            <person name="Larson L."/>
            <person name="Lui A."/>
            <person name="MacDonald P.J.P."/>
            <person name="Mehta T."/>
            <person name="Montmayeur A."/>
            <person name="Murphy C."/>
            <person name="Neiman D."/>
            <person name="Pearson M."/>
            <person name="Priest M."/>
            <person name="Roberts A."/>
            <person name="Saif S."/>
            <person name="Shea T."/>
            <person name="Shenoy N."/>
            <person name="Sisk P."/>
            <person name="Stolte C."/>
            <person name="Sykes S."/>
            <person name="Yandava C."/>
            <person name="Wortman J."/>
            <person name="Nusbaum C."/>
            <person name="Birren B."/>
        </authorList>
    </citation>
    <scope>NUCLEOTIDE SEQUENCE</scope>
    <source>
        <strain>70-15</strain>
    </source>
</reference>
<keyword evidence="4" id="KW-1185">Reference proteome</keyword>
<dbReference type="EMBL" id="CM001233">
    <property type="protein sequence ID" value="EHA51398.1"/>
    <property type="molecule type" value="Genomic_DNA"/>
</dbReference>
<accession>G4MZV4</accession>
<evidence type="ECO:0000256" key="1">
    <source>
        <dbReference type="SAM" id="MobiDB-lite"/>
    </source>
</evidence>
<dbReference type="Proteomes" id="UP000009058">
    <property type="component" value="Chromosome 3"/>
</dbReference>
<dbReference type="OrthoDB" id="449487at2759"/>
<dbReference type="SMR" id="G4MZV4"/>